<comment type="caution">
    <text evidence="1">The sequence shown here is derived from an EMBL/GenBank/DDBJ whole genome shotgun (WGS) entry which is preliminary data.</text>
</comment>
<protein>
    <submittedName>
        <fullName evidence="1">Uncharacterized protein</fullName>
    </submittedName>
</protein>
<keyword evidence="2" id="KW-1185">Reference proteome</keyword>
<dbReference type="EMBL" id="AZRV01000003">
    <property type="protein sequence ID" value="RKO63791.1"/>
    <property type="molecule type" value="Genomic_DNA"/>
</dbReference>
<organism evidence="1 2">
    <name type="scientific">Caldibacillus debilis GB1</name>
    <dbReference type="NCBI Taxonomy" id="1339248"/>
    <lineage>
        <taxon>Bacteria</taxon>
        <taxon>Bacillati</taxon>
        <taxon>Bacillota</taxon>
        <taxon>Bacilli</taxon>
        <taxon>Bacillales</taxon>
        <taxon>Bacillaceae</taxon>
        <taxon>Caldibacillus</taxon>
    </lineage>
</organism>
<evidence type="ECO:0000313" key="1">
    <source>
        <dbReference type="EMBL" id="RKO63791.1"/>
    </source>
</evidence>
<gene>
    <name evidence="1" type="ORF">Cdeb_02591</name>
</gene>
<dbReference type="AlphaFoldDB" id="A0A420VJD8"/>
<evidence type="ECO:0000313" key="2">
    <source>
        <dbReference type="Proteomes" id="UP000286235"/>
    </source>
</evidence>
<dbReference type="Proteomes" id="UP000286235">
    <property type="component" value="Unassembled WGS sequence"/>
</dbReference>
<accession>A0A420VJD8</accession>
<sequence>MIRFANVSFAYKFFGRGLGAMESNQRHITYR</sequence>
<reference evidence="1 2" key="1">
    <citation type="submission" date="2013-12" db="EMBL/GenBank/DDBJ databases">
        <title>Genome and proteome characterization of Caldibacillus debilis GB1 derived from a cellulolytic aero-tolerant co-culture.</title>
        <authorList>
            <person name="Wushke S.T."/>
            <person name="Zhang X."/>
            <person name="Fristensky B."/>
            <person name="Wilkins J.A."/>
            <person name="Levin D.B."/>
            <person name="Sparling R."/>
        </authorList>
    </citation>
    <scope>NUCLEOTIDE SEQUENCE [LARGE SCALE GENOMIC DNA]</scope>
    <source>
        <strain evidence="1 2">GB1</strain>
    </source>
</reference>
<name>A0A420VJD8_9BACI</name>
<proteinExistence type="predicted"/>